<keyword evidence="3" id="KW-1185">Reference proteome</keyword>
<sequence>MSGVHSTEPAAVSMVFAGRRPLTVLLAHLRPASVLFSETFPTENAVETGDAHLSGAACDSSRPPPPPIGCARGARACSSPASDDTEARSFSVVLMGSFTGTGASPPFADAPRQAASSARTTTPGV</sequence>
<dbReference type="EMBL" id="JAFEUZ010000031">
    <property type="protein sequence ID" value="KAG5471438.1"/>
    <property type="molecule type" value="Genomic_DNA"/>
</dbReference>
<dbReference type="Proteomes" id="UP000673552">
    <property type="component" value="Unassembled WGS sequence"/>
</dbReference>
<organism evidence="2 3">
    <name type="scientific">Leishmania martiniquensis</name>
    <dbReference type="NCBI Taxonomy" id="1580590"/>
    <lineage>
        <taxon>Eukaryota</taxon>
        <taxon>Discoba</taxon>
        <taxon>Euglenozoa</taxon>
        <taxon>Kinetoplastea</taxon>
        <taxon>Metakinetoplastina</taxon>
        <taxon>Trypanosomatida</taxon>
        <taxon>Trypanosomatidae</taxon>
        <taxon>Leishmaniinae</taxon>
        <taxon>Leishmania</taxon>
    </lineage>
</organism>
<accession>A0A836GX84</accession>
<feature type="compositionally biased region" description="Polar residues" evidence="1">
    <location>
        <begin position="114"/>
        <end position="125"/>
    </location>
</feature>
<reference evidence="3" key="1">
    <citation type="journal article" date="2021" name="Microbiol. Resour. Announc.">
        <title>LGAAP: Leishmaniinae Genome Assembly and Annotation Pipeline.</title>
        <authorList>
            <person name="Almutairi H."/>
            <person name="Urbaniak M.D."/>
            <person name="Bates M.D."/>
            <person name="Jariyapan N."/>
            <person name="Kwakye-Nuako G."/>
            <person name="Thomaz-Soccol V."/>
            <person name="Al-Salem W.S."/>
            <person name="Dillon R.J."/>
            <person name="Bates P.A."/>
            <person name="Gatherer D."/>
        </authorList>
    </citation>
    <scope>NUCLEOTIDE SEQUENCE [LARGE SCALE GENOMIC DNA]</scope>
</reference>
<dbReference type="KEGG" id="lmat:92511645"/>
<feature type="region of interest" description="Disordered" evidence="1">
    <location>
        <begin position="102"/>
        <end position="125"/>
    </location>
</feature>
<dbReference type="RefSeq" id="XP_067176412.1">
    <property type="nucleotide sequence ID" value="XM_067319133.1"/>
</dbReference>
<proteinExistence type="predicted"/>
<dbReference type="GeneID" id="92511645"/>
<feature type="region of interest" description="Disordered" evidence="1">
    <location>
        <begin position="53"/>
        <end position="83"/>
    </location>
</feature>
<evidence type="ECO:0000313" key="2">
    <source>
        <dbReference type="EMBL" id="KAG5471438.1"/>
    </source>
</evidence>
<name>A0A836GX84_9TRYP</name>
<gene>
    <name evidence="2" type="ORF">LSCM1_01526</name>
</gene>
<protein>
    <submittedName>
        <fullName evidence="2">Uncharacterized protein</fullName>
    </submittedName>
</protein>
<evidence type="ECO:0000256" key="1">
    <source>
        <dbReference type="SAM" id="MobiDB-lite"/>
    </source>
</evidence>
<dbReference type="AlphaFoldDB" id="A0A836GX84"/>
<comment type="caution">
    <text evidence="2">The sequence shown here is derived from an EMBL/GenBank/DDBJ whole genome shotgun (WGS) entry which is preliminary data.</text>
</comment>
<evidence type="ECO:0000313" key="3">
    <source>
        <dbReference type="Proteomes" id="UP000673552"/>
    </source>
</evidence>
<reference evidence="3" key="2">
    <citation type="journal article" date="2021" name="Sci. Data">
        <title>Chromosome-scale genome sequencing, assembly and annotation of six genomes from subfamily Leishmaniinae.</title>
        <authorList>
            <person name="Almutairi H."/>
            <person name="Urbaniak M.D."/>
            <person name="Bates M.D."/>
            <person name="Jariyapan N."/>
            <person name="Kwakye-Nuako G."/>
            <person name="Thomaz Soccol V."/>
            <person name="Al-Salem W.S."/>
            <person name="Dillon R.J."/>
            <person name="Bates P.A."/>
            <person name="Gatherer D."/>
        </authorList>
    </citation>
    <scope>NUCLEOTIDE SEQUENCE [LARGE SCALE GENOMIC DNA]</scope>
</reference>